<accession>A0ACC0V7Y9</accession>
<evidence type="ECO:0000313" key="1">
    <source>
        <dbReference type="EMBL" id="KAI9901892.1"/>
    </source>
</evidence>
<organism evidence="1 2">
    <name type="scientific">Trichothecium roseum</name>
    <dbReference type="NCBI Taxonomy" id="47278"/>
    <lineage>
        <taxon>Eukaryota</taxon>
        <taxon>Fungi</taxon>
        <taxon>Dikarya</taxon>
        <taxon>Ascomycota</taxon>
        <taxon>Pezizomycotina</taxon>
        <taxon>Sordariomycetes</taxon>
        <taxon>Hypocreomycetidae</taxon>
        <taxon>Hypocreales</taxon>
        <taxon>Hypocreales incertae sedis</taxon>
        <taxon>Trichothecium</taxon>
    </lineage>
</organism>
<evidence type="ECO:0000313" key="2">
    <source>
        <dbReference type="Proteomes" id="UP001163324"/>
    </source>
</evidence>
<sequence length="552" mass="56929">MVKPKVDYSVYLVTDSTPAILAPGRDLRHVVEQSIRGGVTVVQYRDKHVSHEEAVAAARSLHEVTKQYGVPLLINDRVDVAVEVGCEGVHIGQDDMVYEQARKVLGHDKIIGVTASSVDEALRASRAGADYLGLGTVYATATKKDTKSIIGPAGVRTILEALSKPSSSPSHNDNPSIPTVCIGGVNASNARAVMAASSPPRKPLDGVAVVSALVSAPDPAAAARSLLGQVVAAKVPGAMRAVVEGTPLSHNMTNLVVQNFAANVALSLGASPIMANYAAEAADLARLGGALVINMGTVTPEGLEGYRQALRAYNDAGRPVVLDPVGAGATAVRRQAVKTLLSSGRFTLIKGNENELQTVLSLCPPSPSSSTTTTTNNSQQQKQQRGVDSSSTLTPSQRAVLVKSVARATNAVILLTGASDFLSDGRRTLRVDGGHEYLGMVTGTGCTLGTAVSAMLAAAIPTPTRSGDGNGDGILGGNGGGDALVAAAAGVAVFGIAAEVAARRDDVRGPGTFVPAFLDELYAVRRATAGGDWRWSSMVKIEAVDPEVQPED</sequence>
<gene>
    <name evidence="1" type="ORF">N3K66_003709</name>
</gene>
<dbReference type="Proteomes" id="UP001163324">
    <property type="component" value="Chromosome 3"/>
</dbReference>
<dbReference type="EMBL" id="CM047942">
    <property type="protein sequence ID" value="KAI9901892.1"/>
    <property type="molecule type" value="Genomic_DNA"/>
</dbReference>
<keyword evidence="2" id="KW-1185">Reference proteome</keyword>
<name>A0ACC0V7Y9_9HYPO</name>
<proteinExistence type="predicted"/>
<protein>
    <submittedName>
        <fullName evidence="1">Uncharacterized protein</fullName>
    </submittedName>
</protein>
<comment type="caution">
    <text evidence="1">The sequence shown here is derived from an EMBL/GenBank/DDBJ whole genome shotgun (WGS) entry which is preliminary data.</text>
</comment>
<reference evidence="1" key="1">
    <citation type="submission" date="2022-10" db="EMBL/GenBank/DDBJ databases">
        <title>Complete Genome of Trichothecium roseum strain YXFP-22015, a Plant Pathogen Isolated from Citrus.</title>
        <authorList>
            <person name="Wang Y."/>
            <person name="Zhu L."/>
        </authorList>
    </citation>
    <scope>NUCLEOTIDE SEQUENCE</scope>
    <source>
        <strain evidence="1">YXFP-22015</strain>
    </source>
</reference>